<evidence type="ECO:0000313" key="11">
    <source>
        <dbReference type="Proteomes" id="UP001527925"/>
    </source>
</evidence>
<feature type="domain" description="LIM zinc-binding" evidence="8">
    <location>
        <begin position="1326"/>
        <end position="1384"/>
    </location>
</feature>
<evidence type="ECO:0000259" key="8">
    <source>
        <dbReference type="PROSITE" id="PS50023"/>
    </source>
</evidence>
<dbReference type="SMART" id="SM00109">
    <property type="entry name" value="C1"/>
    <property type="match status" value="1"/>
</dbReference>
<dbReference type="InterPro" id="IPR039360">
    <property type="entry name" value="Ras_GTPase"/>
</dbReference>
<dbReference type="PROSITE" id="PS50004">
    <property type="entry name" value="C2"/>
    <property type="match status" value="1"/>
</dbReference>
<feature type="compositionally biased region" description="Low complexity" evidence="5">
    <location>
        <begin position="1507"/>
        <end position="1526"/>
    </location>
</feature>
<evidence type="ECO:0008006" key="12">
    <source>
        <dbReference type="Google" id="ProtNLM"/>
    </source>
</evidence>
<evidence type="ECO:0000313" key="10">
    <source>
        <dbReference type="EMBL" id="KAL2916026.1"/>
    </source>
</evidence>
<feature type="compositionally biased region" description="Basic and acidic residues" evidence="5">
    <location>
        <begin position="1054"/>
        <end position="1064"/>
    </location>
</feature>
<dbReference type="CDD" id="cd08368">
    <property type="entry name" value="LIM"/>
    <property type="match status" value="3"/>
</dbReference>
<dbReference type="Pfam" id="PF00412">
    <property type="entry name" value="LIM"/>
    <property type="match status" value="3"/>
</dbReference>
<dbReference type="EMBL" id="JADGIZ020000019">
    <property type="protein sequence ID" value="KAL2916026.1"/>
    <property type="molecule type" value="Genomic_DNA"/>
</dbReference>
<gene>
    <name evidence="10" type="ORF">HK105_204450</name>
</gene>
<dbReference type="PROSITE" id="PS50081">
    <property type="entry name" value="ZF_DAG_PE_2"/>
    <property type="match status" value="1"/>
</dbReference>
<name>A0ABR4N927_9FUNG</name>
<dbReference type="Pfam" id="PF00616">
    <property type="entry name" value="RasGAP"/>
    <property type="match status" value="1"/>
</dbReference>
<keyword evidence="2 4" id="KW-0479">Metal-binding</keyword>
<evidence type="ECO:0000259" key="7">
    <source>
        <dbReference type="PROSITE" id="PS50018"/>
    </source>
</evidence>
<feature type="region of interest" description="Disordered" evidence="5">
    <location>
        <begin position="1178"/>
        <end position="1321"/>
    </location>
</feature>
<dbReference type="Proteomes" id="UP001527925">
    <property type="component" value="Unassembled WGS sequence"/>
</dbReference>
<dbReference type="InterPro" id="IPR035892">
    <property type="entry name" value="C2_domain_sf"/>
</dbReference>
<dbReference type="SUPFAM" id="SSF48350">
    <property type="entry name" value="GTPase activation domain, GAP"/>
    <property type="match status" value="1"/>
</dbReference>
<feature type="compositionally biased region" description="Gly residues" evidence="5">
    <location>
        <begin position="1276"/>
        <end position="1292"/>
    </location>
</feature>
<dbReference type="Pfam" id="PF00168">
    <property type="entry name" value="C2"/>
    <property type="match status" value="2"/>
</dbReference>
<accession>A0ABR4N927</accession>
<dbReference type="SUPFAM" id="SSF57889">
    <property type="entry name" value="Cysteine-rich domain"/>
    <property type="match status" value="1"/>
</dbReference>
<feature type="compositionally biased region" description="Basic and acidic residues" evidence="5">
    <location>
        <begin position="775"/>
        <end position="784"/>
    </location>
</feature>
<feature type="domain" description="LIM zinc-binding" evidence="8">
    <location>
        <begin position="1441"/>
        <end position="1502"/>
    </location>
</feature>
<feature type="compositionally biased region" description="Low complexity" evidence="5">
    <location>
        <begin position="995"/>
        <end position="1010"/>
    </location>
</feature>
<dbReference type="SUPFAM" id="SSF57716">
    <property type="entry name" value="Glucocorticoid receptor-like (DNA-binding domain)"/>
    <property type="match status" value="1"/>
</dbReference>
<feature type="region of interest" description="Disordered" evidence="5">
    <location>
        <begin position="1128"/>
        <end position="1156"/>
    </location>
</feature>
<reference evidence="10 11" key="1">
    <citation type="submission" date="2023-09" db="EMBL/GenBank/DDBJ databases">
        <title>Pangenome analysis of Batrachochytrium dendrobatidis and related Chytrids.</title>
        <authorList>
            <person name="Yacoub M.N."/>
            <person name="Stajich J.E."/>
            <person name="James T.Y."/>
        </authorList>
    </citation>
    <scope>NUCLEOTIDE SEQUENCE [LARGE SCALE GENOMIC DNA]</scope>
    <source>
        <strain evidence="10 11">JEL0888</strain>
    </source>
</reference>
<keyword evidence="11" id="KW-1185">Reference proteome</keyword>
<comment type="caution">
    <text evidence="10">The sequence shown here is derived from an EMBL/GenBank/DDBJ whole genome shotgun (WGS) entry which is preliminary data.</text>
</comment>
<dbReference type="InterPro" id="IPR000008">
    <property type="entry name" value="C2_dom"/>
</dbReference>
<keyword evidence="3 4" id="KW-0862">Zinc</keyword>
<feature type="region of interest" description="Disordered" evidence="5">
    <location>
        <begin position="859"/>
        <end position="919"/>
    </location>
</feature>
<dbReference type="InterPro" id="IPR002219">
    <property type="entry name" value="PKC_DAG/PE"/>
</dbReference>
<dbReference type="PANTHER" id="PTHR10194:SF60">
    <property type="entry name" value="RAS GTPASE-ACTIVATING PROTEIN RASKOL"/>
    <property type="match status" value="1"/>
</dbReference>
<dbReference type="SUPFAM" id="SSF49562">
    <property type="entry name" value="C2 domain (Calcium/lipid-binding domain, CaLB)"/>
    <property type="match status" value="2"/>
</dbReference>
<organism evidence="10 11">
    <name type="scientific">Polyrhizophydium stewartii</name>
    <dbReference type="NCBI Taxonomy" id="2732419"/>
    <lineage>
        <taxon>Eukaryota</taxon>
        <taxon>Fungi</taxon>
        <taxon>Fungi incertae sedis</taxon>
        <taxon>Chytridiomycota</taxon>
        <taxon>Chytridiomycota incertae sedis</taxon>
        <taxon>Chytridiomycetes</taxon>
        <taxon>Rhizophydiales</taxon>
        <taxon>Rhizophydiales incertae sedis</taxon>
        <taxon>Polyrhizophydium</taxon>
    </lineage>
</organism>
<feature type="compositionally biased region" description="Low complexity" evidence="5">
    <location>
        <begin position="1215"/>
        <end position="1247"/>
    </location>
</feature>
<feature type="region of interest" description="Disordered" evidence="5">
    <location>
        <begin position="762"/>
        <end position="784"/>
    </location>
</feature>
<proteinExistence type="predicted"/>
<evidence type="ECO:0000259" key="6">
    <source>
        <dbReference type="PROSITE" id="PS50004"/>
    </source>
</evidence>
<dbReference type="Gene3D" id="2.60.40.150">
    <property type="entry name" value="C2 domain"/>
    <property type="match status" value="2"/>
</dbReference>
<feature type="compositionally biased region" description="Polar residues" evidence="5">
    <location>
        <begin position="1178"/>
        <end position="1191"/>
    </location>
</feature>
<keyword evidence="1" id="KW-0343">GTPase activation</keyword>
<dbReference type="SMART" id="SM00323">
    <property type="entry name" value="RasGAP"/>
    <property type="match status" value="1"/>
</dbReference>
<dbReference type="SMART" id="SM00239">
    <property type="entry name" value="C2"/>
    <property type="match status" value="2"/>
</dbReference>
<evidence type="ECO:0000256" key="1">
    <source>
        <dbReference type="ARBA" id="ARBA00022468"/>
    </source>
</evidence>
<feature type="domain" description="C2" evidence="6">
    <location>
        <begin position="146"/>
        <end position="272"/>
    </location>
</feature>
<dbReference type="InterPro" id="IPR023152">
    <property type="entry name" value="RasGAP_CS"/>
</dbReference>
<evidence type="ECO:0000256" key="4">
    <source>
        <dbReference type="PROSITE-ProRule" id="PRU00125"/>
    </source>
</evidence>
<feature type="compositionally biased region" description="Basic and acidic residues" evidence="5">
    <location>
        <begin position="297"/>
        <end position="318"/>
    </location>
</feature>
<dbReference type="Gene3D" id="3.30.60.20">
    <property type="match status" value="1"/>
</dbReference>
<dbReference type="InterPro" id="IPR001781">
    <property type="entry name" value="Znf_LIM"/>
</dbReference>
<dbReference type="PROSITE" id="PS00509">
    <property type="entry name" value="RAS_GTPASE_ACTIV_1"/>
    <property type="match status" value="1"/>
</dbReference>
<feature type="region of interest" description="Disordered" evidence="5">
    <location>
        <begin position="1506"/>
        <end position="1526"/>
    </location>
</feature>
<dbReference type="PANTHER" id="PTHR10194">
    <property type="entry name" value="RAS GTPASE-ACTIVATING PROTEINS"/>
    <property type="match status" value="1"/>
</dbReference>
<feature type="region of interest" description="Disordered" evidence="5">
    <location>
        <begin position="284"/>
        <end position="330"/>
    </location>
</feature>
<feature type="region of interest" description="Disordered" evidence="5">
    <location>
        <begin position="939"/>
        <end position="1086"/>
    </location>
</feature>
<dbReference type="InterPro" id="IPR046349">
    <property type="entry name" value="C1-like_sf"/>
</dbReference>
<keyword evidence="4" id="KW-0440">LIM domain</keyword>
<dbReference type="PROSITE" id="PS00479">
    <property type="entry name" value="ZF_DAG_PE_1"/>
    <property type="match status" value="1"/>
</dbReference>
<evidence type="ECO:0000256" key="5">
    <source>
        <dbReference type="SAM" id="MobiDB-lite"/>
    </source>
</evidence>
<feature type="domain" description="Ras-GAP" evidence="7">
    <location>
        <begin position="422"/>
        <end position="625"/>
    </location>
</feature>
<evidence type="ECO:0000256" key="3">
    <source>
        <dbReference type="ARBA" id="ARBA00022833"/>
    </source>
</evidence>
<dbReference type="PROSITE" id="PS50018">
    <property type="entry name" value="RAS_GTPASE_ACTIV_2"/>
    <property type="match status" value="1"/>
</dbReference>
<dbReference type="SMART" id="SM00132">
    <property type="entry name" value="LIM"/>
    <property type="match status" value="3"/>
</dbReference>
<dbReference type="CDD" id="cd00029">
    <property type="entry name" value="C1"/>
    <property type="match status" value="1"/>
</dbReference>
<sequence length="1526" mass="165919">MPPTAPSAAVGLLSPASAATSARRQMAMSFTTQREPSPLSAKAWKSQKLSVKIIEAKHLDWDNPQAQYGSCDAYCVTRIDNNADSEHRTQTIFASDAPFWSEDHQFESIQGFQDLKIVVWNENKSKPGSDRPIGKIVFPRRFLHGEEEQWYMLQNADTEHSVSGEVRIRIKQVHMTLSACSSLPNPYAVFHLLPDPEAISTQQTRVQTRTTSPTFSETFFFTYTSTDMSERELHCSLWDQSSVNDSDVSGFLGQIVIPLSTVMQKQRTDKWYWLNPMSSESALANASERKARARKRSLTEEEKRNRPRDLVKSLHKSEAMTASPRTRKSHQFTESTRAFSTCAHCNGVVIGAHLQCTECNVICHTKCRDVLMPICGGVGAIRLRIKLVDTIVMPLENYSGLVTLLQENSYFVPVVLGKVSQDREDAARSLIRIFETNDSALRFLKAAVAHEISLAPDSRTLFRANSMASKAVDVFMKHVGSHYLKMTLEAPLLEIVQSGKTAELDPTRIERSEKDKPEKLERELQRNVTTLLRFNGTVIAGILESVDNMPTLLKDFFWFLQNTVTKKFEKDPVVRYTCISGFIFLRFFAPAVLGPKLFGLEVGTIDSRASRNLLLVAKTLQNLSNLVEFGQKEPFMAPMNVFIKDHLQGMKSFIEAISKKPMLNDRVMSTDDLAAMPSLHELLVSQPKESALVARECAELHGVLSQSLEKMRAAEPTHESIQQLGTVLFKLDERRQAMMLGMTDADLALVPWDSEEDLLAPGHEGDVPCDWADDDAQRKKEDDDERKIMRMLTRCSSSSIRSSLGSFRHSVDLRESMVKGHIKGEPVVPATIITVSSSPASSMANLPAQQPMTMDRLVRASAGGDAQEDAANRSADRIDDKSMQRLKVGEARMGRAGSDASIATSSTDRAKPKRESMSTRVATSFGFLNKLLFDSNGAAIEGGQGDAPPAQGANSAAGGATPEGGRPTINSQSSFRRKGPRESQTGAAHLSRVDSPSSARAATAANQAESPWLGSASVSMISGQQDDDDDEPETHTESLTWVSFLSEPPPDSPRLARSDTDKSATRAGSQQQHQQQQQQQRQTSNTDLSTQEYCDCEFSAELFTRPNFRESMPPQVMSPSAPIVINGGGGAAAAGSPSEAGAGGTPRMSHSPSLSIDSSVVGNMASSLVSDAEQIWNRNRQRSTSHGQESLCTKCGRRKSPVKREKSRVVPSVEVSPAQSATSAAATSPPSTVAASSASAAAVSSPSMSQRLLRGGRSQASPSSGSMPPTPVSSGAGSGGAGSGSTGSGTGSGSPSAPTSNRTRSATLSRRNGGGPPNLAQLMGPPICHRCSLEITEAMLEAEGKRYHPSCLCCASCKTPLTMSLIPFENDVVCRECYLRRTGLVCGVCRELIYAEYLVVNGVNFHVSCRKCDKCGLALAGKEHFTLGDQVFCSEHRDTIITCHTCHQRIDGEVLIAGSPQRFYHLNHFGCSGCGKDLAATVFYEMNGRLWCQPCFLDHGEKSPMPADGTDAADAADAADAVEGAD</sequence>
<evidence type="ECO:0000259" key="9">
    <source>
        <dbReference type="PROSITE" id="PS50081"/>
    </source>
</evidence>
<feature type="compositionally biased region" description="Basic and acidic residues" evidence="5">
    <location>
        <begin position="908"/>
        <end position="917"/>
    </location>
</feature>
<feature type="domain" description="Phorbol-ester/DAG-type" evidence="9">
    <location>
        <begin position="329"/>
        <end position="375"/>
    </location>
</feature>
<dbReference type="PROSITE" id="PS50023">
    <property type="entry name" value="LIM_DOMAIN_2"/>
    <property type="match status" value="2"/>
</dbReference>
<evidence type="ECO:0000256" key="2">
    <source>
        <dbReference type="ARBA" id="ARBA00022723"/>
    </source>
</evidence>
<feature type="compositionally biased region" description="Polar residues" evidence="5">
    <location>
        <begin position="1301"/>
        <end position="1310"/>
    </location>
</feature>
<protein>
    <recommendedName>
        <fullName evidence="12">Ras GTPase-activating protein</fullName>
    </recommendedName>
</protein>
<dbReference type="Gene3D" id="2.10.110.10">
    <property type="entry name" value="Cysteine Rich Protein"/>
    <property type="match status" value="3"/>
</dbReference>
<dbReference type="PROSITE" id="PS00478">
    <property type="entry name" value="LIM_DOMAIN_1"/>
    <property type="match status" value="3"/>
</dbReference>
<dbReference type="InterPro" id="IPR001936">
    <property type="entry name" value="RasGAP_dom"/>
</dbReference>
<feature type="compositionally biased region" description="Polar residues" evidence="5">
    <location>
        <begin position="1258"/>
        <end position="1267"/>
    </location>
</feature>
<dbReference type="InterPro" id="IPR008936">
    <property type="entry name" value="Rho_GTPase_activation_prot"/>
</dbReference>
<dbReference type="Gene3D" id="1.10.506.10">
    <property type="entry name" value="GTPase Activation - p120gap, domain 1"/>
    <property type="match status" value="2"/>
</dbReference>
<feature type="compositionally biased region" description="Basic and acidic residues" evidence="5">
    <location>
        <begin position="870"/>
        <end position="893"/>
    </location>
</feature>
<feature type="compositionally biased region" description="Low complexity" evidence="5">
    <location>
        <begin position="1070"/>
        <end position="1082"/>
    </location>
</feature>